<feature type="compositionally biased region" description="Acidic residues" evidence="1">
    <location>
        <begin position="385"/>
        <end position="412"/>
    </location>
</feature>
<feature type="region of interest" description="Disordered" evidence="1">
    <location>
        <begin position="263"/>
        <end position="308"/>
    </location>
</feature>
<dbReference type="SMART" id="SM00717">
    <property type="entry name" value="SANT"/>
    <property type="match status" value="1"/>
</dbReference>
<evidence type="ECO:0000256" key="1">
    <source>
        <dbReference type="SAM" id="MobiDB-lite"/>
    </source>
</evidence>
<dbReference type="PROSITE" id="PS51294">
    <property type="entry name" value="HTH_MYB"/>
    <property type="match status" value="1"/>
</dbReference>
<protein>
    <recommendedName>
        <fullName evidence="6">Myb-like domain-containing protein</fullName>
    </recommendedName>
</protein>
<dbReference type="InterPro" id="IPR009057">
    <property type="entry name" value="Homeodomain-like_sf"/>
</dbReference>
<keyword evidence="5" id="KW-1185">Reference proteome</keyword>
<dbReference type="Gene3D" id="1.10.10.60">
    <property type="entry name" value="Homeodomain-like"/>
    <property type="match status" value="1"/>
</dbReference>
<evidence type="ECO:0000313" key="5">
    <source>
        <dbReference type="Proteomes" id="UP000696485"/>
    </source>
</evidence>
<feature type="compositionally biased region" description="Basic and acidic residues" evidence="1">
    <location>
        <begin position="167"/>
        <end position="180"/>
    </location>
</feature>
<accession>A0A9P5VNN9</accession>
<comment type="caution">
    <text evidence="4">The sequence shown here is derived from an EMBL/GenBank/DDBJ whole genome shotgun (WGS) entry which is preliminary data.</text>
</comment>
<sequence length="412" mass="46278">MLSSLPHRHHAQGGSLHQYSLTHQISAPQTLHPEVPRDYRSMYPQDPSSVYFYRRSNSVSEQEWSSAENHIFCQQSHDASVLATPHLSCYEVPSKLYTSDTSSSDSPEESLCAEDACESSSCLRWRIGTSLTSGLESCSPSHMDISRPSSRSVSSGSSSRSSTPPHESIRSGGREWNTAERRVPSYVESAIPEDPESHTQYYLSNMHLIADVATTSGKMSIDHLLNPASPTSIAMPPPYPQPSLQQRVLSEVDRLQETRYNHAHHHRYEHPSRHTSSIGSSPDKCLGSPSSHSKRDARNPNRQRREKRAWDEDEIKLLLRCVVEAKHGGAKWRRVADLMGNGRSSTSCANKYKRMKHHREPASSVDGVMDHCEKHRFLSSSPEDGPSDETMDEDDDEEEDLEEEESSEGEEQ</sequence>
<feature type="compositionally biased region" description="Low complexity" evidence="1">
    <location>
        <begin position="146"/>
        <end position="162"/>
    </location>
</feature>
<feature type="domain" description="Myb-like" evidence="2">
    <location>
        <begin position="302"/>
        <end position="356"/>
    </location>
</feature>
<name>A0A9P5VNN9_9FUNG</name>
<organism evidence="4 5">
    <name type="scientific">Podila minutissima</name>
    <dbReference type="NCBI Taxonomy" id="64525"/>
    <lineage>
        <taxon>Eukaryota</taxon>
        <taxon>Fungi</taxon>
        <taxon>Fungi incertae sedis</taxon>
        <taxon>Mucoromycota</taxon>
        <taxon>Mortierellomycotina</taxon>
        <taxon>Mortierellomycetes</taxon>
        <taxon>Mortierellales</taxon>
        <taxon>Mortierellaceae</taxon>
        <taxon>Podila</taxon>
    </lineage>
</organism>
<feature type="region of interest" description="Disordered" evidence="1">
    <location>
        <begin position="356"/>
        <end position="412"/>
    </location>
</feature>
<dbReference type="EMBL" id="JAAAUY010000164">
    <property type="protein sequence ID" value="KAF9334146.1"/>
    <property type="molecule type" value="Genomic_DNA"/>
</dbReference>
<feature type="domain" description="HTH myb-type" evidence="3">
    <location>
        <begin position="302"/>
        <end position="360"/>
    </location>
</feature>
<evidence type="ECO:0000313" key="4">
    <source>
        <dbReference type="EMBL" id="KAF9334146.1"/>
    </source>
</evidence>
<evidence type="ECO:0000259" key="3">
    <source>
        <dbReference type="PROSITE" id="PS51294"/>
    </source>
</evidence>
<dbReference type="AlphaFoldDB" id="A0A9P5VNN9"/>
<dbReference type="Proteomes" id="UP000696485">
    <property type="component" value="Unassembled WGS sequence"/>
</dbReference>
<evidence type="ECO:0000259" key="2">
    <source>
        <dbReference type="PROSITE" id="PS50090"/>
    </source>
</evidence>
<dbReference type="Pfam" id="PF00249">
    <property type="entry name" value="Myb_DNA-binding"/>
    <property type="match status" value="1"/>
</dbReference>
<dbReference type="CDD" id="cd00167">
    <property type="entry name" value="SANT"/>
    <property type="match status" value="1"/>
</dbReference>
<feature type="region of interest" description="Disordered" evidence="1">
    <location>
        <begin position="134"/>
        <end position="180"/>
    </location>
</feature>
<dbReference type="SUPFAM" id="SSF46689">
    <property type="entry name" value="Homeodomain-like"/>
    <property type="match status" value="1"/>
</dbReference>
<dbReference type="PROSITE" id="PS50090">
    <property type="entry name" value="MYB_LIKE"/>
    <property type="match status" value="1"/>
</dbReference>
<reference evidence="4" key="1">
    <citation type="journal article" date="2020" name="Fungal Divers.">
        <title>Resolving the Mortierellaceae phylogeny through synthesis of multi-gene phylogenetics and phylogenomics.</title>
        <authorList>
            <person name="Vandepol N."/>
            <person name="Liber J."/>
            <person name="Desiro A."/>
            <person name="Na H."/>
            <person name="Kennedy M."/>
            <person name="Barry K."/>
            <person name="Grigoriev I.V."/>
            <person name="Miller A.N."/>
            <person name="O'Donnell K."/>
            <person name="Stajich J.E."/>
            <person name="Bonito G."/>
        </authorList>
    </citation>
    <scope>NUCLEOTIDE SEQUENCE</scope>
    <source>
        <strain evidence="4">NVP1</strain>
    </source>
</reference>
<proteinExistence type="predicted"/>
<dbReference type="InterPro" id="IPR017930">
    <property type="entry name" value="Myb_dom"/>
</dbReference>
<gene>
    <name evidence="4" type="ORF">BG006_002651</name>
</gene>
<dbReference type="InterPro" id="IPR001005">
    <property type="entry name" value="SANT/Myb"/>
</dbReference>
<evidence type="ECO:0008006" key="6">
    <source>
        <dbReference type="Google" id="ProtNLM"/>
    </source>
</evidence>